<reference evidence="3 4" key="1">
    <citation type="journal article" date="2016" name="Nat. Commun.">
        <title>Thousands of microbial genomes shed light on interconnected biogeochemical processes in an aquifer system.</title>
        <authorList>
            <person name="Anantharaman K."/>
            <person name="Brown C.T."/>
            <person name="Hug L.A."/>
            <person name="Sharon I."/>
            <person name="Castelle C.J."/>
            <person name="Probst A.J."/>
            <person name="Thomas B.C."/>
            <person name="Singh A."/>
            <person name="Wilkins M.J."/>
            <person name="Karaoz U."/>
            <person name="Brodie E.L."/>
            <person name="Williams K.H."/>
            <person name="Hubbard S.S."/>
            <person name="Banfield J.F."/>
        </authorList>
    </citation>
    <scope>NUCLEOTIDE SEQUENCE [LARGE SCALE GENOMIC DNA]</scope>
</reference>
<dbReference type="PANTHER" id="PTHR33713:SF10">
    <property type="entry name" value="ANTITOXIN YAFN"/>
    <property type="match status" value="1"/>
</dbReference>
<dbReference type="Gene3D" id="3.40.1620.10">
    <property type="entry name" value="YefM-like domain"/>
    <property type="match status" value="1"/>
</dbReference>
<comment type="function">
    <text evidence="2">Antitoxin component of a type II toxin-antitoxin (TA) system.</text>
</comment>
<dbReference type="Proteomes" id="UP000177390">
    <property type="component" value="Unassembled WGS sequence"/>
</dbReference>
<dbReference type="Pfam" id="PF02604">
    <property type="entry name" value="PhdYeFM_antitox"/>
    <property type="match status" value="1"/>
</dbReference>
<dbReference type="SUPFAM" id="SSF143120">
    <property type="entry name" value="YefM-like"/>
    <property type="match status" value="1"/>
</dbReference>
<dbReference type="InterPro" id="IPR051405">
    <property type="entry name" value="phD/YefM_antitoxin"/>
</dbReference>
<accession>A0A1F5EUR0</accession>
<evidence type="ECO:0000256" key="2">
    <source>
        <dbReference type="RuleBase" id="RU362080"/>
    </source>
</evidence>
<dbReference type="NCBIfam" id="TIGR01552">
    <property type="entry name" value="phd_fam"/>
    <property type="match status" value="1"/>
</dbReference>
<dbReference type="InterPro" id="IPR036165">
    <property type="entry name" value="YefM-like_sf"/>
</dbReference>
<dbReference type="InterPro" id="IPR006442">
    <property type="entry name" value="Antitoxin_Phd/YefM"/>
</dbReference>
<evidence type="ECO:0000313" key="4">
    <source>
        <dbReference type="Proteomes" id="UP000177390"/>
    </source>
</evidence>
<sequence length="89" mass="10203">MSTSNNTISISELRQDATNLINLAVSQQNPLIVMQRSKPKVVVVDYQYFRALEEAIMDITDNQEAEKAKLEPTESFDKYFEKRFGGKTE</sequence>
<comment type="caution">
    <text evidence="3">The sequence shown here is derived from an EMBL/GenBank/DDBJ whole genome shotgun (WGS) entry which is preliminary data.</text>
</comment>
<organism evidence="3 4">
    <name type="scientific">Candidatus Collierbacteria bacterium RIFCSPHIGHO2_02_FULL_49_10</name>
    <dbReference type="NCBI Taxonomy" id="1817723"/>
    <lineage>
        <taxon>Bacteria</taxon>
        <taxon>Candidatus Collieribacteriota</taxon>
    </lineage>
</organism>
<comment type="similarity">
    <text evidence="1 2">Belongs to the phD/YefM antitoxin family.</text>
</comment>
<gene>
    <name evidence="3" type="ORF">A3D09_02015</name>
</gene>
<name>A0A1F5EUR0_9BACT</name>
<dbReference type="PANTHER" id="PTHR33713">
    <property type="entry name" value="ANTITOXIN YAFN-RELATED"/>
    <property type="match status" value="1"/>
</dbReference>
<evidence type="ECO:0000256" key="1">
    <source>
        <dbReference type="ARBA" id="ARBA00009981"/>
    </source>
</evidence>
<proteinExistence type="inferred from homology"/>
<dbReference type="AlphaFoldDB" id="A0A1F5EUR0"/>
<dbReference type="EMBL" id="MFAH01000034">
    <property type="protein sequence ID" value="OGD71122.1"/>
    <property type="molecule type" value="Genomic_DNA"/>
</dbReference>
<evidence type="ECO:0000313" key="3">
    <source>
        <dbReference type="EMBL" id="OGD71122.1"/>
    </source>
</evidence>
<protein>
    <recommendedName>
        <fullName evidence="2">Antitoxin</fullName>
    </recommendedName>
</protein>